<feature type="compositionally biased region" description="Low complexity" evidence="1">
    <location>
        <begin position="21"/>
        <end position="34"/>
    </location>
</feature>
<evidence type="ECO:0000313" key="3">
    <source>
        <dbReference type="Proteomes" id="UP000030653"/>
    </source>
</evidence>
<protein>
    <submittedName>
        <fullName evidence="2">Uncharacterized protein</fullName>
    </submittedName>
</protein>
<proteinExistence type="predicted"/>
<feature type="compositionally biased region" description="Acidic residues" evidence="1">
    <location>
        <begin position="306"/>
        <end position="316"/>
    </location>
</feature>
<feature type="compositionally biased region" description="Polar residues" evidence="1">
    <location>
        <begin position="87"/>
        <end position="102"/>
    </location>
</feature>
<feature type="compositionally biased region" description="Pro residues" evidence="1">
    <location>
        <begin position="35"/>
        <end position="52"/>
    </location>
</feature>
<keyword evidence="3" id="KW-1185">Reference proteome</keyword>
<feature type="compositionally biased region" description="Low complexity" evidence="1">
    <location>
        <begin position="53"/>
        <end position="63"/>
    </location>
</feature>
<organism evidence="2 3">
    <name type="scientific">Dacryopinax primogenitus (strain DJM 731)</name>
    <name type="common">Brown rot fungus</name>
    <dbReference type="NCBI Taxonomy" id="1858805"/>
    <lineage>
        <taxon>Eukaryota</taxon>
        <taxon>Fungi</taxon>
        <taxon>Dikarya</taxon>
        <taxon>Basidiomycota</taxon>
        <taxon>Agaricomycotina</taxon>
        <taxon>Dacrymycetes</taxon>
        <taxon>Dacrymycetales</taxon>
        <taxon>Dacrymycetaceae</taxon>
        <taxon>Dacryopinax</taxon>
    </lineage>
</organism>
<dbReference type="HOGENOM" id="CLU_073628_0_0_1"/>
<gene>
    <name evidence="2" type="ORF">DACRYDRAFT_107041</name>
</gene>
<evidence type="ECO:0000313" key="2">
    <source>
        <dbReference type="EMBL" id="EJU02097.1"/>
    </source>
</evidence>
<name>M5G8A6_DACPD</name>
<dbReference type="GeneID" id="63683447"/>
<dbReference type="AlphaFoldDB" id="M5G8A6"/>
<dbReference type="Proteomes" id="UP000030653">
    <property type="component" value="Unassembled WGS sequence"/>
</dbReference>
<feature type="compositionally biased region" description="Gly residues" evidence="1">
    <location>
        <begin position="317"/>
        <end position="327"/>
    </location>
</feature>
<sequence>MSTHFPPFSPSSPSLLNHHGSPQAPAQETQASPPAAAPATPPPPCASPPAPPLDNSLSSLNFNPPAPPSPAPLSATTLVSSPCPPSATDTPQPVSVMQTPASGQKRPSEESNMSPSAPKRPKQLPGKHVNNVVDLTKETKKALTLKEKLVAKDQEILAEKAKALASEACIAKLLKLLEQEKNKNKKEDAAMSTLIPKPPGQAGHGHNYNGYNLQKKMGLGEQRELFKSIQKYDLDVQKNITAHPPALLSAIYAYAHEKAPQLAAFEEDWVTCAIIQQFAKNRKYNNCIKKEEIAAEKARLENAWAEGEEGEGEGEEGGGGGGGGGAH</sequence>
<dbReference type="RefSeq" id="XP_040628994.1">
    <property type="nucleotide sequence ID" value="XM_040768385.1"/>
</dbReference>
<feature type="region of interest" description="Disordered" evidence="1">
    <location>
        <begin position="1"/>
        <end position="129"/>
    </location>
</feature>
<feature type="region of interest" description="Disordered" evidence="1">
    <location>
        <begin position="305"/>
        <end position="327"/>
    </location>
</feature>
<evidence type="ECO:0000256" key="1">
    <source>
        <dbReference type="SAM" id="MobiDB-lite"/>
    </source>
</evidence>
<accession>M5G8A6</accession>
<dbReference type="OrthoDB" id="2755069at2759"/>
<dbReference type="EMBL" id="JH795862">
    <property type="protein sequence ID" value="EJU02097.1"/>
    <property type="molecule type" value="Genomic_DNA"/>
</dbReference>
<reference evidence="2 3" key="1">
    <citation type="journal article" date="2012" name="Science">
        <title>The Paleozoic origin of enzymatic lignin decomposition reconstructed from 31 fungal genomes.</title>
        <authorList>
            <person name="Floudas D."/>
            <person name="Binder M."/>
            <person name="Riley R."/>
            <person name="Barry K."/>
            <person name="Blanchette R.A."/>
            <person name="Henrissat B."/>
            <person name="Martinez A.T."/>
            <person name="Otillar R."/>
            <person name="Spatafora J.W."/>
            <person name="Yadav J.S."/>
            <person name="Aerts A."/>
            <person name="Benoit I."/>
            <person name="Boyd A."/>
            <person name="Carlson A."/>
            <person name="Copeland A."/>
            <person name="Coutinho P.M."/>
            <person name="de Vries R.P."/>
            <person name="Ferreira P."/>
            <person name="Findley K."/>
            <person name="Foster B."/>
            <person name="Gaskell J."/>
            <person name="Glotzer D."/>
            <person name="Gorecki P."/>
            <person name="Heitman J."/>
            <person name="Hesse C."/>
            <person name="Hori C."/>
            <person name="Igarashi K."/>
            <person name="Jurgens J.A."/>
            <person name="Kallen N."/>
            <person name="Kersten P."/>
            <person name="Kohler A."/>
            <person name="Kuees U."/>
            <person name="Kumar T.K.A."/>
            <person name="Kuo A."/>
            <person name="LaButti K."/>
            <person name="Larrondo L.F."/>
            <person name="Lindquist E."/>
            <person name="Ling A."/>
            <person name="Lombard V."/>
            <person name="Lucas S."/>
            <person name="Lundell T."/>
            <person name="Martin R."/>
            <person name="McLaughlin D.J."/>
            <person name="Morgenstern I."/>
            <person name="Morin E."/>
            <person name="Murat C."/>
            <person name="Nagy L.G."/>
            <person name="Nolan M."/>
            <person name="Ohm R.A."/>
            <person name="Patyshakuliyeva A."/>
            <person name="Rokas A."/>
            <person name="Ruiz-Duenas F.J."/>
            <person name="Sabat G."/>
            <person name="Salamov A."/>
            <person name="Samejima M."/>
            <person name="Schmutz J."/>
            <person name="Slot J.C."/>
            <person name="St John F."/>
            <person name="Stenlid J."/>
            <person name="Sun H."/>
            <person name="Sun S."/>
            <person name="Syed K."/>
            <person name="Tsang A."/>
            <person name="Wiebenga A."/>
            <person name="Young D."/>
            <person name="Pisabarro A."/>
            <person name="Eastwood D.C."/>
            <person name="Martin F."/>
            <person name="Cullen D."/>
            <person name="Grigoriev I.V."/>
            <person name="Hibbett D.S."/>
        </authorList>
    </citation>
    <scope>NUCLEOTIDE SEQUENCE [LARGE SCALE GENOMIC DNA]</scope>
    <source>
        <strain evidence="2 3">DJM-731 SS1</strain>
    </source>
</reference>